<proteinExistence type="predicted"/>
<dbReference type="Gene3D" id="3.40.50.720">
    <property type="entry name" value="NAD(P)-binding Rossmann-like Domain"/>
    <property type="match status" value="1"/>
</dbReference>
<evidence type="ECO:0000313" key="2">
    <source>
        <dbReference type="EMBL" id="AGA56967.1"/>
    </source>
</evidence>
<dbReference type="STRING" id="717605.Theco_0767"/>
<accession>L0EAY7</accession>
<dbReference type="HOGENOM" id="CLU_010194_44_5_9"/>
<keyword evidence="3" id="KW-1185">Reference proteome</keyword>
<dbReference type="InterPro" id="IPR052228">
    <property type="entry name" value="Sec_Metab_Biosynth_Oxidored"/>
</dbReference>
<protein>
    <recommendedName>
        <fullName evidence="4">Short-chain alcohol dehydrogenase</fullName>
    </recommendedName>
</protein>
<name>L0EAY7_THECK</name>
<reference evidence="3" key="1">
    <citation type="submission" date="2012-01" db="EMBL/GenBank/DDBJ databases">
        <title>Complete sequence of chromosome of Thermobacillus composti KWC4.</title>
        <authorList>
            <person name="Lucas S."/>
            <person name="Han J."/>
            <person name="Lapidus A."/>
            <person name="Cheng J.-F."/>
            <person name="Goodwin L."/>
            <person name="Pitluck S."/>
            <person name="Peters L."/>
            <person name="Ovchinnikova G."/>
            <person name="Teshima H."/>
            <person name="Detter J.C."/>
            <person name="Han C."/>
            <person name="Tapia R."/>
            <person name="Land M."/>
            <person name="Hauser L."/>
            <person name="Kyrpides N."/>
            <person name="Ivanova N."/>
            <person name="Pagani I."/>
            <person name="Anderson I."/>
            <person name="Woyke T."/>
        </authorList>
    </citation>
    <scope>NUCLEOTIDE SEQUENCE [LARGE SCALE GENOMIC DNA]</scope>
    <source>
        <strain evidence="3">DSM 18247 / JCM 13945 / KWC4</strain>
    </source>
</reference>
<dbReference type="AlphaFoldDB" id="L0EAY7"/>
<organism evidence="2 3">
    <name type="scientific">Thermobacillus composti (strain DSM 18247 / JCM 13945 / KWC4)</name>
    <dbReference type="NCBI Taxonomy" id="717605"/>
    <lineage>
        <taxon>Bacteria</taxon>
        <taxon>Bacillati</taxon>
        <taxon>Bacillota</taxon>
        <taxon>Bacilli</taxon>
        <taxon>Bacillales</taxon>
        <taxon>Paenibacillaceae</taxon>
        <taxon>Thermobacillus</taxon>
    </lineage>
</organism>
<dbReference type="GO" id="GO:0016491">
    <property type="term" value="F:oxidoreductase activity"/>
    <property type="evidence" value="ECO:0007669"/>
    <property type="project" value="UniProtKB-KW"/>
</dbReference>
<evidence type="ECO:0000256" key="1">
    <source>
        <dbReference type="ARBA" id="ARBA00023002"/>
    </source>
</evidence>
<evidence type="ECO:0000313" key="3">
    <source>
        <dbReference type="Proteomes" id="UP000010795"/>
    </source>
</evidence>
<dbReference type="PANTHER" id="PTHR47534">
    <property type="entry name" value="YALI0E05731P"/>
    <property type="match status" value="1"/>
</dbReference>
<dbReference type="Proteomes" id="UP000010795">
    <property type="component" value="Chromosome"/>
</dbReference>
<dbReference type="InterPro" id="IPR002347">
    <property type="entry name" value="SDR_fam"/>
</dbReference>
<dbReference type="PANTHER" id="PTHR47534:SF3">
    <property type="entry name" value="ALCOHOL DEHYDROGENASE-LIKE C-TERMINAL DOMAIN-CONTAINING PROTEIN"/>
    <property type="match status" value="1"/>
</dbReference>
<dbReference type="SUPFAM" id="SSF51735">
    <property type="entry name" value="NAD(P)-binding Rossmann-fold domains"/>
    <property type="match status" value="1"/>
</dbReference>
<dbReference type="Pfam" id="PF00106">
    <property type="entry name" value="adh_short"/>
    <property type="match status" value="1"/>
</dbReference>
<keyword evidence="1" id="KW-0560">Oxidoreductase</keyword>
<evidence type="ECO:0008006" key="4">
    <source>
        <dbReference type="Google" id="ProtNLM"/>
    </source>
</evidence>
<dbReference type="InterPro" id="IPR036291">
    <property type="entry name" value="NAD(P)-bd_dom_sf"/>
</dbReference>
<gene>
    <name evidence="2" type="ordered locus">Theco_0767</name>
</gene>
<dbReference type="eggNOG" id="COG1028">
    <property type="taxonomic scope" value="Bacteria"/>
</dbReference>
<dbReference type="EMBL" id="CP003255">
    <property type="protein sequence ID" value="AGA56967.1"/>
    <property type="molecule type" value="Genomic_DNA"/>
</dbReference>
<dbReference type="KEGG" id="tco:Theco_0767"/>
<sequence length="261" mass="29445">MGRGLAMHYLRRGTRVTVTGSDRARGEQFLEEAARLGAADRAAFIQADLTKLADNRFVIDKVKARHSKLDGLVLTAMRTYPRRALTPDGFESTFALYYVSRFVLSYGLTELLERGERPVIVSVGGTGMTKGAIHWDDLTLQHGYSLIRATLQAGRANDLLGVAYAENHKHGKTRFLLIHPGYTNSGTNHVKQPWRTVMRLMGRLFARPVERSIQPMIRLMDDPPPQPLIAWDRDRPVDLSLPTLDRTNALRLYELTKHLLS</sequence>